<dbReference type="AlphaFoldDB" id="A0A0N0BFW1"/>
<proteinExistence type="predicted"/>
<feature type="compositionally biased region" description="Basic and acidic residues" evidence="1">
    <location>
        <begin position="94"/>
        <end position="105"/>
    </location>
</feature>
<accession>A0A0N0BFW1</accession>
<dbReference type="Proteomes" id="UP000053105">
    <property type="component" value="Unassembled WGS sequence"/>
</dbReference>
<evidence type="ECO:0000313" key="2">
    <source>
        <dbReference type="EMBL" id="KOX73912.1"/>
    </source>
</evidence>
<reference evidence="2 3" key="1">
    <citation type="submission" date="2015-07" db="EMBL/GenBank/DDBJ databases">
        <title>The genome of Melipona quadrifasciata.</title>
        <authorList>
            <person name="Pan H."/>
            <person name="Kapheim K."/>
        </authorList>
    </citation>
    <scope>NUCLEOTIDE SEQUENCE [LARGE SCALE GENOMIC DNA]</scope>
    <source>
        <strain evidence="2">0111107301</strain>
        <tissue evidence="2">Whole body</tissue>
    </source>
</reference>
<evidence type="ECO:0000256" key="1">
    <source>
        <dbReference type="SAM" id="MobiDB-lite"/>
    </source>
</evidence>
<evidence type="ECO:0000313" key="3">
    <source>
        <dbReference type="Proteomes" id="UP000053105"/>
    </source>
</evidence>
<keyword evidence="3" id="KW-1185">Reference proteome</keyword>
<feature type="region of interest" description="Disordered" evidence="1">
    <location>
        <begin position="68"/>
        <end position="122"/>
    </location>
</feature>
<protein>
    <submittedName>
        <fullName evidence="2">Uncharacterized protein</fullName>
    </submittedName>
</protein>
<sequence>MECTGNRNDIYFLCENALKLVDGQLKVFYHTLRNTHVYFVDSRAQKCAGNNALFKACFGEERSGKRRSAARRGENFAGEEEAALASGQASSPAEKGRKEARDDSAGWKSGGGRPEREELNTAETVEEVNSVVRSVTPMFKIVKIDFELTSYFVVREQGAKGLEEEEEGFSGIGNCAGKVGQKDGKWIGQASYHPEGSELRSYLKEGNSRFTQPTLPHAIFGANASVGIFHVSLQEAIQRQAVLKFDNSKFIPANFQTSCKTRSSVHVRLSWKLETLRRSRIEGIFQTLTSPAPSVEVLPISDVLSKAKCGNTARMDDGPSSLAGSYNNERLGFLPPRKPRIVRDTFVEIHQANAFGLTLLPSSDKLQQTYRPYDGLIKNELASDFYDFGTGVAAIIRYTKRGKKNEIYLQLKTCELGILVKNSLMAQKCNNQSIKCFNVKAHTSPTIAQLVVKLGLDVQDHARQALTNYGNGEWQRSLPFRQAVAIKSPSRLAGRRQILRFCALKFPSSFGTLQSKIADRNQITSVGGKDESHENPTTSTTVCQHLSQPPYVRHESAHRDKNTRRVSRLKLIIKALMTKQGETKTGAATAEKSEGASTCQSTARNHDFNKDETCYITSSEELLSGNAQMRRLQELEERAIYSHL</sequence>
<name>A0A0N0BFW1_9HYME</name>
<gene>
    <name evidence="2" type="ORF">WN51_13990</name>
</gene>
<dbReference type="EMBL" id="KQ435794">
    <property type="protein sequence ID" value="KOX73912.1"/>
    <property type="molecule type" value="Genomic_DNA"/>
</dbReference>
<feature type="region of interest" description="Disordered" evidence="1">
    <location>
        <begin position="582"/>
        <end position="604"/>
    </location>
</feature>
<organism evidence="2 3">
    <name type="scientific">Melipona quadrifasciata</name>
    <dbReference type="NCBI Taxonomy" id="166423"/>
    <lineage>
        <taxon>Eukaryota</taxon>
        <taxon>Metazoa</taxon>
        <taxon>Ecdysozoa</taxon>
        <taxon>Arthropoda</taxon>
        <taxon>Hexapoda</taxon>
        <taxon>Insecta</taxon>
        <taxon>Pterygota</taxon>
        <taxon>Neoptera</taxon>
        <taxon>Endopterygota</taxon>
        <taxon>Hymenoptera</taxon>
        <taxon>Apocrita</taxon>
        <taxon>Aculeata</taxon>
        <taxon>Apoidea</taxon>
        <taxon>Anthophila</taxon>
        <taxon>Apidae</taxon>
        <taxon>Melipona</taxon>
    </lineage>
</organism>